<feature type="binding site" evidence="5">
    <location>
        <begin position="96"/>
        <end position="99"/>
    </location>
    <ligand>
        <name>substrate</name>
    </ligand>
</feature>
<keyword evidence="5" id="KW-0479">Metal-binding</keyword>
<dbReference type="KEGG" id="dti:Desti_3246"/>
<sequence length="226" mass="24751">MDRHVFDRDCRPKLEKLSTTNLSDALDQVGLRGAVIGIRPLFGMPRVCGRAVTIKITAAGMTKSKHHLGVEAIASAEEGDLIVIDNHGDVQNNCWGEILSCAAKQKGISGVVIDGAARDVDECQKMDFPVFARGVVPITARGRIMQEDFNCMIRIGDVQVRPGDILVCDINGVVVIPVEKVYEVISAAETIMAKEESMKNDILAGLDILEVDRKYNYEQMLKKIAL</sequence>
<reference evidence="7" key="1">
    <citation type="submission" date="2012-06" db="EMBL/GenBank/DDBJ databases">
        <title>Complete sequence of chromosome of Desulfomonile tiedjei DSM 6799.</title>
        <authorList>
            <person name="Lucas S."/>
            <person name="Copeland A."/>
            <person name="Lapidus A."/>
            <person name="Glavina del Rio T."/>
            <person name="Dalin E."/>
            <person name="Tice H."/>
            <person name="Bruce D."/>
            <person name="Goodwin L."/>
            <person name="Pitluck S."/>
            <person name="Peters L."/>
            <person name="Ovchinnikova G."/>
            <person name="Zeytun A."/>
            <person name="Lu M."/>
            <person name="Kyrpides N."/>
            <person name="Mavromatis K."/>
            <person name="Ivanova N."/>
            <person name="Brettin T."/>
            <person name="Detter J.C."/>
            <person name="Han C."/>
            <person name="Larimer F."/>
            <person name="Land M."/>
            <person name="Hauser L."/>
            <person name="Markowitz V."/>
            <person name="Cheng J.-F."/>
            <person name="Hugenholtz P."/>
            <person name="Woyke T."/>
            <person name="Wu D."/>
            <person name="Spring S."/>
            <person name="Schroeder M."/>
            <person name="Brambilla E."/>
            <person name="Klenk H.-P."/>
            <person name="Eisen J.A."/>
        </authorList>
    </citation>
    <scope>NUCLEOTIDE SEQUENCE [LARGE SCALE GENOMIC DNA]</scope>
    <source>
        <strain evidence="7">ATCC 49306 / DSM 6799 / DCB-1</strain>
    </source>
</reference>
<comment type="cofactor">
    <cofactor evidence="1">
        <name>a divalent metal cation</name>
        <dbReference type="ChEBI" id="CHEBI:60240"/>
    </cofactor>
</comment>
<dbReference type="SUPFAM" id="SSF89562">
    <property type="entry name" value="RraA-like"/>
    <property type="match status" value="1"/>
</dbReference>
<dbReference type="PANTHER" id="PTHR33254:SF4">
    <property type="entry name" value="4-HYDROXY-4-METHYL-2-OXOGLUTARATE ALDOLASE 3-RELATED"/>
    <property type="match status" value="1"/>
</dbReference>
<dbReference type="eggNOG" id="COG0684">
    <property type="taxonomic scope" value="Bacteria"/>
</dbReference>
<comment type="cofactor">
    <cofactor evidence="5">
        <name>Mg(2+)</name>
        <dbReference type="ChEBI" id="CHEBI:18420"/>
    </cofactor>
</comment>
<name>I4C8L4_DESTA</name>
<dbReference type="PANTHER" id="PTHR33254">
    <property type="entry name" value="4-HYDROXY-4-METHYL-2-OXOGLUTARATE ALDOLASE 3-RELATED"/>
    <property type="match status" value="1"/>
</dbReference>
<gene>
    <name evidence="6" type="ordered locus">Desti_3246</name>
</gene>
<dbReference type="GO" id="GO:0046872">
    <property type="term" value="F:metal ion binding"/>
    <property type="evidence" value="ECO:0007669"/>
    <property type="project" value="UniProtKB-KW"/>
</dbReference>
<dbReference type="STRING" id="706587.Desti_3246"/>
<protein>
    <recommendedName>
        <fullName evidence="2">Putative 4-hydroxy-4-methyl-2-oxoglutarate aldolase</fullName>
    </recommendedName>
    <alternativeName>
        <fullName evidence="3">Regulator of ribonuclease activity homolog</fullName>
    </alternativeName>
    <alternativeName>
        <fullName evidence="4">RraA-like protein</fullName>
    </alternativeName>
</protein>
<dbReference type="InterPro" id="IPR036704">
    <property type="entry name" value="RraA/RraA-like_sf"/>
</dbReference>
<dbReference type="InterPro" id="IPR005493">
    <property type="entry name" value="RraA/RraA-like"/>
</dbReference>
<evidence type="ECO:0000256" key="5">
    <source>
        <dbReference type="PIRSR" id="PIRSR605493-1"/>
    </source>
</evidence>
<proteinExistence type="predicted"/>
<dbReference type="GO" id="GO:0032259">
    <property type="term" value="P:methylation"/>
    <property type="evidence" value="ECO:0007669"/>
    <property type="project" value="UniProtKB-KW"/>
</dbReference>
<dbReference type="Pfam" id="PF03737">
    <property type="entry name" value="RraA-like"/>
    <property type="match status" value="1"/>
</dbReference>
<evidence type="ECO:0000256" key="3">
    <source>
        <dbReference type="ARBA" id="ARBA00029596"/>
    </source>
</evidence>
<dbReference type="EMBL" id="CP003360">
    <property type="protein sequence ID" value="AFM25905.1"/>
    <property type="molecule type" value="Genomic_DNA"/>
</dbReference>
<keyword evidence="6" id="KW-0808">Transferase</keyword>
<dbReference type="OrthoDB" id="9805307at2"/>
<dbReference type="GO" id="GO:0008168">
    <property type="term" value="F:methyltransferase activity"/>
    <property type="evidence" value="ECO:0007669"/>
    <property type="project" value="UniProtKB-KW"/>
</dbReference>
<feature type="binding site" evidence="5">
    <location>
        <position position="118"/>
    </location>
    <ligand>
        <name>substrate</name>
    </ligand>
</feature>
<feature type="binding site" evidence="5">
    <location>
        <position position="119"/>
    </location>
    <ligand>
        <name>Mg(2+)</name>
        <dbReference type="ChEBI" id="CHEBI:18420"/>
    </ligand>
</feature>
<dbReference type="CDD" id="cd16841">
    <property type="entry name" value="RraA_family"/>
    <property type="match status" value="1"/>
</dbReference>
<dbReference type="HOGENOM" id="CLU_072626_3_0_7"/>
<organism evidence="6 7">
    <name type="scientific">Desulfomonile tiedjei (strain ATCC 49306 / DSM 6799 / DCB-1)</name>
    <dbReference type="NCBI Taxonomy" id="706587"/>
    <lineage>
        <taxon>Bacteria</taxon>
        <taxon>Pseudomonadati</taxon>
        <taxon>Thermodesulfobacteriota</taxon>
        <taxon>Desulfomonilia</taxon>
        <taxon>Desulfomonilales</taxon>
        <taxon>Desulfomonilaceae</taxon>
        <taxon>Desulfomonile</taxon>
    </lineage>
</organism>
<evidence type="ECO:0000256" key="1">
    <source>
        <dbReference type="ARBA" id="ARBA00001968"/>
    </source>
</evidence>
<keyword evidence="5" id="KW-0460">Magnesium</keyword>
<accession>I4C8L4</accession>
<evidence type="ECO:0000313" key="7">
    <source>
        <dbReference type="Proteomes" id="UP000006055"/>
    </source>
</evidence>
<keyword evidence="7" id="KW-1185">Reference proteome</keyword>
<dbReference type="AlphaFoldDB" id="I4C8L4"/>
<evidence type="ECO:0000256" key="4">
    <source>
        <dbReference type="ARBA" id="ARBA00030169"/>
    </source>
</evidence>
<dbReference type="Proteomes" id="UP000006055">
    <property type="component" value="Chromosome"/>
</dbReference>
<evidence type="ECO:0000256" key="2">
    <source>
        <dbReference type="ARBA" id="ARBA00016549"/>
    </source>
</evidence>
<evidence type="ECO:0000313" key="6">
    <source>
        <dbReference type="EMBL" id="AFM25905.1"/>
    </source>
</evidence>
<dbReference type="RefSeq" id="WP_014811040.1">
    <property type="nucleotide sequence ID" value="NC_018025.1"/>
</dbReference>
<dbReference type="Gene3D" id="3.50.30.40">
    <property type="entry name" value="Ribonuclease E inhibitor RraA/RraA-like"/>
    <property type="match status" value="1"/>
</dbReference>
<keyword evidence="6" id="KW-0489">Methyltransferase</keyword>